<comment type="caution">
    <text evidence="2">The sequence shown here is derived from an EMBL/GenBank/DDBJ whole genome shotgun (WGS) entry which is preliminary data.</text>
</comment>
<organism evidence="2 3">
    <name type="scientific">Candidatus Giovannonibacteria bacterium RIFCSPLOWO2_01_FULL_46_13</name>
    <dbReference type="NCBI Taxonomy" id="1798352"/>
    <lineage>
        <taxon>Bacteria</taxon>
        <taxon>Candidatus Giovannoniibacteriota</taxon>
    </lineage>
</organism>
<evidence type="ECO:0000313" key="3">
    <source>
        <dbReference type="Proteomes" id="UP000178684"/>
    </source>
</evidence>
<dbReference type="AlphaFoldDB" id="A0A1F5X3B0"/>
<dbReference type="EMBL" id="MFIE01000019">
    <property type="protein sequence ID" value="OGF82388.1"/>
    <property type="molecule type" value="Genomic_DNA"/>
</dbReference>
<dbReference type="Proteomes" id="UP000178684">
    <property type="component" value="Unassembled WGS sequence"/>
</dbReference>
<accession>A0A1F5X3B0</accession>
<keyword evidence="1" id="KW-0812">Transmembrane</keyword>
<evidence type="ECO:0000256" key="1">
    <source>
        <dbReference type="SAM" id="Phobius"/>
    </source>
</evidence>
<gene>
    <name evidence="2" type="ORF">A3B18_03520</name>
</gene>
<sequence>MEEATLDNGIQEEYGMRLNAARKENRTPISKIKSKETVSKVGSVEAVFMIFFGVIIDISSFIPVIGWPVDAFGGGVIWLWQNRRGLDKNRPWFLKLAPLIGTGIGFIPIVPAHTITILFVIVANTALFQKTLQKFFPK</sequence>
<proteinExistence type="predicted"/>
<protein>
    <submittedName>
        <fullName evidence="2">Uncharacterized protein</fullName>
    </submittedName>
</protein>
<evidence type="ECO:0000313" key="2">
    <source>
        <dbReference type="EMBL" id="OGF82388.1"/>
    </source>
</evidence>
<keyword evidence="1" id="KW-1133">Transmembrane helix</keyword>
<keyword evidence="1" id="KW-0472">Membrane</keyword>
<name>A0A1F5X3B0_9BACT</name>
<feature type="transmembrane region" description="Helical" evidence="1">
    <location>
        <begin position="47"/>
        <end position="80"/>
    </location>
</feature>
<reference evidence="2 3" key="1">
    <citation type="journal article" date="2016" name="Nat. Commun.">
        <title>Thousands of microbial genomes shed light on interconnected biogeochemical processes in an aquifer system.</title>
        <authorList>
            <person name="Anantharaman K."/>
            <person name="Brown C.T."/>
            <person name="Hug L.A."/>
            <person name="Sharon I."/>
            <person name="Castelle C.J."/>
            <person name="Probst A.J."/>
            <person name="Thomas B.C."/>
            <person name="Singh A."/>
            <person name="Wilkins M.J."/>
            <person name="Karaoz U."/>
            <person name="Brodie E.L."/>
            <person name="Williams K.H."/>
            <person name="Hubbard S.S."/>
            <person name="Banfield J.F."/>
        </authorList>
    </citation>
    <scope>NUCLEOTIDE SEQUENCE [LARGE SCALE GENOMIC DNA]</scope>
</reference>